<keyword evidence="4" id="KW-0862">Zinc</keyword>
<evidence type="ECO:0000256" key="2">
    <source>
        <dbReference type="ARBA" id="ARBA00023163"/>
    </source>
</evidence>
<dbReference type="PANTHER" id="PTHR11618">
    <property type="entry name" value="TRANSCRIPTION INITIATION FACTOR IIB-RELATED"/>
    <property type="match status" value="1"/>
</dbReference>
<dbReference type="OrthoDB" id="25790at2759"/>
<dbReference type="GO" id="GO:0097550">
    <property type="term" value="C:transcription preinitiation complex"/>
    <property type="evidence" value="ECO:0007669"/>
    <property type="project" value="TreeGrafter"/>
</dbReference>
<evidence type="ECO:0000256" key="4">
    <source>
        <dbReference type="PROSITE-ProRule" id="PRU00469"/>
    </source>
</evidence>
<name>A0A9N8DMN9_9STRA</name>
<gene>
    <name evidence="7" type="ORF">SEMRO_229_G092900.2</name>
</gene>
<dbReference type="PROSITE" id="PS51134">
    <property type="entry name" value="ZF_TFIIB"/>
    <property type="match status" value="1"/>
</dbReference>
<keyword evidence="4" id="KW-0863">Zinc-finger</keyword>
<comment type="caution">
    <text evidence="7">The sequence shown here is derived from an EMBL/GenBank/DDBJ whole genome shotgun (WGS) entry which is preliminary data.</text>
</comment>
<dbReference type="SUPFAM" id="SSF57783">
    <property type="entry name" value="Zinc beta-ribbon"/>
    <property type="match status" value="1"/>
</dbReference>
<dbReference type="Proteomes" id="UP001153069">
    <property type="component" value="Unassembled WGS sequence"/>
</dbReference>
<dbReference type="Gene3D" id="1.10.472.170">
    <property type="match status" value="2"/>
</dbReference>
<feature type="domain" description="TFIIB-type" evidence="6">
    <location>
        <begin position="47"/>
        <end position="78"/>
    </location>
</feature>
<dbReference type="Pfam" id="PF08271">
    <property type="entry name" value="Zn_Ribbon_TF"/>
    <property type="match status" value="1"/>
</dbReference>
<dbReference type="InterPro" id="IPR000812">
    <property type="entry name" value="TFIIB"/>
</dbReference>
<evidence type="ECO:0000256" key="3">
    <source>
        <dbReference type="ARBA" id="ARBA00031706"/>
    </source>
</evidence>
<feature type="region of interest" description="Disordered" evidence="5">
    <location>
        <begin position="21"/>
        <end position="46"/>
    </location>
</feature>
<proteinExistence type="predicted"/>
<dbReference type="GO" id="GO:0005634">
    <property type="term" value="C:nucleus"/>
    <property type="evidence" value="ECO:0007669"/>
    <property type="project" value="TreeGrafter"/>
</dbReference>
<keyword evidence="4" id="KW-0479">Metal-binding</keyword>
<keyword evidence="8" id="KW-1185">Reference proteome</keyword>
<evidence type="ECO:0000256" key="1">
    <source>
        <dbReference type="ARBA" id="ARBA00023015"/>
    </source>
</evidence>
<evidence type="ECO:0000256" key="5">
    <source>
        <dbReference type="SAM" id="MobiDB-lite"/>
    </source>
</evidence>
<evidence type="ECO:0000313" key="8">
    <source>
        <dbReference type="Proteomes" id="UP001153069"/>
    </source>
</evidence>
<protein>
    <recommendedName>
        <fullName evidence="3">General transcription factor TFIIB</fullName>
    </recommendedName>
</protein>
<dbReference type="GO" id="GO:0008270">
    <property type="term" value="F:zinc ion binding"/>
    <property type="evidence" value="ECO:0007669"/>
    <property type="project" value="UniProtKB-KW"/>
</dbReference>
<evidence type="ECO:0000313" key="7">
    <source>
        <dbReference type="EMBL" id="CAB9505374.1"/>
    </source>
</evidence>
<feature type="region of interest" description="Disordered" evidence="5">
    <location>
        <begin position="543"/>
        <end position="567"/>
    </location>
</feature>
<evidence type="ECO:0000259" key="6">
    <source>
        <dbReference type="PROSITE" id="PS51134"/>
    </source>
</evidence>
<dbReference type="GO" id="GO:0070897">
    <property type="term" value="P:transcription preinitiation complex assembly"/>
    <property type="evidence" value="ECO:0007669"/>
    <property type="project" value="InterPro"/>
</dbReference>
<feature type="compositionally biased region" description="Low complexity" evidence="5">
    <location>
        <begin position="25"/>
        <end position="40"/>
    </location>
</feature>
<dbReference type="EMBL" id="CAICTM010000228">
    <property type="protein sequence ID" value="CAB9505374.1"/>
    <property type="molecule type" value="Genomic_DNA"/>
</dbReference>
<dbReference type="AlphaFoldDB" id="A0A9N8DMN9"/>
<accession>A0A9N8DMN9</accession>
<keyword evidence="2" id="KW-0804">Transcription</keyword>
<sequence length="734" mass="81088">MDHREPTAVVAPVPSFNASSFPRLTATNTNTATNTSTTTSCKPSDPEDACCRHCGSRSLLIDWAQGDQVCTHCGVVAAEKLRDDRPEWREFNDAEDLAKGLPASARCGLVPVDESKYLGGLQPTTMSSTPFGGGNLGSKAARMAKLRNQLVTTNKRLDHMMGQHHARALKNARISRLVRKRQLQDGTTVETDQSDLESVVTSPDEDHLRPELEQILIREEEDASRMQTALNADKWSLRRAILLHGNHESLDDSNAALAERNDLNSRLDSKLRKAAADLYLAYQVLGDASQRLQLPDRVTHEATTMLSRYAANRDGFKVNGVSSRLAMKKNNLTTQQRKEAAESLREHNKHKQMGSLCAALLLLTARKLGWPRPLTEVCACVHFKPNSNKNSTSSSFIKPKHCSRAMDEIKSAFPDYARSIVVAVGPAEMASNNRNNAPTMKNDPAATIHFVDHAVRKLQLPPVAEASIRALVWQSCQEQHTTGQQSGTKLSTICASLAYFVCLSGSIMQQLASQAQMREQQQQQQQQQKSSIRVSNNRFRLFIGKSKRRNNKTNKNDMMPPPPKKPKLARIVTADPNNNNSKQEASIPKVVTVESNNGDDPAEKNGFNHDDSDTFDVFSHAVGSELLAQKQEYEMRRVWDAWVDQTSWLRSVSEVEQSSGVASSTIISHYKANIFPRRQALLEWLRDAVVVSGKEGDAPTINGSNILSETPLATVLLSHVAAAAPLLESNGKTR</sequence>
<reference evidence="7" key="1">
    <citation type="submission" date="2020-06" db="EMBL/GenBank/DDBJ databases">
        <authorList>
            <consortium name="Plant Systems Biology data submission"/>
        </authorList>
    </citation>
    <scope>NUCLEOTIDE SEQUENCE</scope>
    <source>
        <strain evidence="7">D6</strain>
    </source>
</reference>
<organism evidence="7 8">
    <name type="scientific">Seminavis robusta</name>
    <dbReference type="NCBI Taxonomy" id="568900"/>
    <lineage>
        <taxon>Eukaryota</taxon>
        <taxon>Sar</taxon>
        <taxon>Stramenopiles</taxon>
        <taxon>Ochrophyta</taxon>
        <taxon>Bacillariophyta</taxon>
        <taxon>Bacillariophyceae</taxon>
        <taxon>Bacillariophycidae</taxon>
        <taxon>Naviculales</taxon>
        <taxon>Naviculaceae</taxon>
        <taxon>Seminavis</taxon>
    </lineage>
</organism>
<dbReference type="PANTHER" id="PTHR11618:SF13">
    <property type="entry name" value="TRANSCRIPTION INITIATION FACTOR IIB"/>
    <property type="match status" value="1"/>
</dbReference>
<dbReference type="PRINTS" id="PR00685">
    <property type="entry name" value="TIFACTORIIB"/>
</dbReference>
<keyword evidence="1" id="KW-0805">Transcription regulation</keyword>
<feature type="region of interest" description="Disordered" evidence="5">
    <location>
        <begin position="183"/>
        <end position="207"/>
    </location>
</feature>
<dbReference type="InterPro" id="IPR013137">
    <property type="entry name" value="Znf_TFIIB"/>
</dbReference>